<reference evidence="6" key="1">
    <citation type="submission" date="2023-03" db="EMBL/GenBank/DDBJ databases">
        <title>Massive genome expansion in bonnet fungi (Mycena s.s.) driven by repeated elements and novel gene families across ecological guilds.</title>
        <authorList>
            <consortium name="Lawrence Berkeley National Laboratory"/>
            <person name="Harder C.B."/>
            <person name="Miyauchi S."/>
            <person name="Viragh M."/>
            <person name="Kuo A."/>
            <person name="Thoen E."/>
            <person name="Andreopoulos B."/>
            <person name="Lu D."/>
            <person name="Skrede I."/>
            <person name="Drula E."/>
            <person name="Henrissat B."/>
            <person name="Morin E."/>
            <person name="Kohler A."/>
            <person name="Barry K."/>
            <person name="LaButti K."/>
            <person name="Morin E."/>
            <person name="Salamov A."/>
            <person name="Lipzen A."/>
            <person name="Mereny Z."/>
            <person name="Hegedus B."/>
            <person name="Baldrian P."/>
            <person name="Stursova M."/>
            <person name="Weitz H."/>
            <person name="Taylor A."/>
            <person name="Grigoriev I.V."/>
            <person name="Nagy L.G."/>
            <person name="Martin F."/>
            <person name="Kauserud H."/>
        </authorList>
    </citation>
    <scope>NUCLEOTIDE SEQUENCE</scope>
    <source>
        <strain evidence="6">CBHHK188m</strain>
    </source>
</reference>
<accession>A0AAD7NHW4</accession>
<dbReference type="CDD" id="cd00059">
    <property type="entry name" value="FH_FOX"/>
    <property type="match status" value="1"/>
</dbReference>
<gene>
    <name evidence="6" type="ORF">DFH07DRAFT_740532</name>
</gene>
<dbReference type="PROSITE" id="PS50039">
    <property type="entry name" value="FORK_HEAD_3"/>
    <property type="match status" value="1"/>
</dbReference>
<keyword evidence="7" id="KW-1185">Reference proteome</keyword>
<proteinExistence type="predicted"/>
<evidence type="ECO:0000256" key="1">
    <source>
        <dbReference type="ARBA" id="ARBA00023125"/>
    </source>
</evidence>
<dbReference type="InterPro" id="IPR001766">
    <property type="entry name" value="Fork_head_dom"/>
</dbReference>
<evidence type="ECO:0000313" key="7">
    <source>
        <dbReference type="Proteomes" id="UP001215280"/>
    </source>
</evidence>
<evidence type="ECO:0000256" key="2">
    <source>
        <dbReference type="ARBA" id="ARBA00023242"/>
    </source>
</evidence>
<dbReference type="EMBL" id="JARJLG010000048">
    <property type="protein sequence ID" value="KAJ7760668.1"/>
    <property type="molecule type" value="Genomic_DNA"/>
</dbReference>
<dbReference type="SMART" id="SM00339">
    <property type="entry name" value="FH"/>
    <property type="match status" value="1"/>
</dbReference>
<dbReference type="InterPro" id="IPR036390">
    <property type="entry name" value="WH_DNA-bd_sf"/>
</dbReference>
<feature type="DNA-binding region" description="Fork-head" evidence="3">
    <location>
        <begin position="46"/>
        <end position="137"/>
    </location>
</feature>
<protein>
    <submittedName>
        <fullName evidence="6">Fork head domain-containing protein</fullName>
    </submittedName>
</protein>
<dbReference type="GO" id="GO:0005634">
    <property type="term" value="C:nucleus"/>
    <property type="evidence" value="ECO:0007669"/>
    <property type="project" value="UniProtKB-SubCell"/>
</dbReference>
<sequence length="281" mass="30926">MALPPSVFHRDLIHVETGERLRRLFNLPLGAPVNLSAVLDRADGSRPEVSLPLLAQLAIYGSENQMLTLQGIFQALKDRFRYYRETTEKAWQNSIRHVLSLRTVFVRVERQAHHAGKGAYWTLGTSSGDQYKRPRKRVTATGGDERKTPPAAPDRVSSPKVAANVCWPIPASPSPELRQTSPYLTPHKHDGHSESAQANIDPALPDRPLSFISFPPTAPSSRSDVNYVAGTREQSIEADPADRAGIRASRRLLSRSDSLPSSDPASTSPITSAKKGRRSRA</sequence>
<dbReference type="AlphaFoldDB" id="A0AAD7NHW4"/>
<evidence type="ECO:0000256" key="3">
    <source>
        <dbReference type="PROSITE-ProRule" id="PRU00089"/>
    </source>
</evidence>
<dbReference type="PRINTS" id="PR00053">
    <property type="entry name" value="FORKHEAD"/>
</dbReference>
<dbReference type="InterPro" id="IPR050211">
    <property type="entry name" value="FOX_domain-containing"/>
</dbReference>
<dbReference type="SUPFAM" id="SSF46785">
    <property type="entry name" value="Winged helix' DNA-binding domain"/>
    <property type="match status" value="1"/>
</dbReference>
<comment type="subcellular location">
    <subcellularLocation>
        <location evidence="3">Nucleus</location>
    </subcellularLocation>
</comment>
<dbReference type="InterPro" id="IPR030456">
    <property type="entry name" value="TF_fork_head_CS_2"/>
</dbReference>
<feature type="domain" description="Fork-head" evidence="5">
    <location>
        <begin position="46"/>
        <end position="137"/>
    </location>
</feature>
<name>A0AAD7NHW4_9AGAR</name>
<keyword evidence="2 3" id="KW-0539">Nucleus</keyword>
<feature type="compositionally biased region" description="Low complexity" evidence="4">
    <location>
        <begin position="255"/>
        <end position="266"/>
    </location>
</feature>
<dbReference type="PANTHER" id="PTHR11829:SF343">
    <property type="entry name" value="FORK-HEAD DOMAIN-CONTAINING PROTEIN"/>
    <property type="match status" value="1"/>
</dbReference>
<dbReference type="Proteomes" id="UP001215280">
    <property type="component" value="Unassembled WGS sequence"/>
</dbReference>
<evidence type="ECO:0000256" key="4">
    <source>
        <dbReference type="SAM" id="MobiDB-lite"/>
    </source>
</evidence>
<dbReference type="GO" id="GO:0030154">
    <property type="term" value="P:cell differentiation"/>
    <property type="evidence" value="ECO:0007669"/>
    <property type="project" value="TreeGrafter"/>
</dbReference>
<dbReference type="Gene3D" id="1.10.10.10">
    <property type="entry name" value="Winged helix-like DNA-binding domain superfamily/Winged helix DNA-binding domain"/>
    <property type="match status" value="1"/>
</dbReference>
<dbReference type="InterPro" id="IPR036388">
    <property type="entry name" value="WH-like_DNA-bd_sf"/>
</dbReference>
<evidence type="ECO:0000259" key="5">
    <source>
        <dbReference type="PROSITE" id="PS50039"/>
    </source>
</evidence>
<dbReference type="PANTHER" id="PTHR11829">
    <property type="entry name" value="FORKHEAD BOX PROTEIN"/>
    <property type="match status" value="1"/>
</dbReference>
<dbReference type="GO" id="GO:0000978">
    <property type="term" value="F:RNA polymerase II cis-regulatory region sequence-specific DNA binding"/>
    <property type="evidence" value="ECO:0007669"/>
    <property type="project" value="TreeGrafter"/>
</dbReference>
<evidence type="ECO:0000313" key="6">
    <source>
        <dbReference type="EMBL" id="KAJ7760668.1"/>
    </source>
</evidence>
<keyword evidence="1 3" id="KW-0238">DNA-binding</keyword>
<feature type="region of interest" description="Disordered" evidence="4">
    <location>
        <begin position="123"/>
        <end position="281"/>
    </location>
</feature>
<dbReference type="PROSITE" id="PS00658">
    <property type="entry name" value="FORK_HEAD_2"/>
    <property type="match status" value="1"/>
</dbReference>
<dbReference type="Pfam" id="PF00250">
    <property type="entry name" value="Forkhead"/>
    <property type="match status" value="1"/>
</dbReference>
<comment type="caution">
    <text evidence="6">The sequence shown here is derived from an EMBL/GenBank/DDBJ whole genome shotgun (WGS) entry which is preliminary data.</text>
</comment>
<organism evidence="6 7">
    <name type="scientific">Mycena maculata</name>
    <dbReference type="NCBI Taxonomy" id="230809"/>
    <lineage>
        <taxon>Eukaryota</taxon>
        <taxon>Fungi</taxon>
        <taxon>Dikarya</taxon>
        <taxon>Basidiomycota</taxon>
        <taxon>Agaricomycotina</taxon>
        <taxon>Agaricomycetes</taxon>
        <taxon>Agaricomycetidae</taxon>
        <taxon>Agaricales</taxon>
        <taxon>Marasmiineae</taxon>
        <taxon>Mycenaceae</taxon>
        <taxon>Mycena</taxon>
    </lineage>
</organism>
<dbReference type="GO" id="GO:0000981">
    <property type="term" value="F:DNA-binding transcription factor activity, RNA polymerase II-specific"/>
    <property type="evidence" value="ECO:0007669"/>
    <property type="project" value="TreeGrafter"/>
</dbReference>
<dbReference type="GO" id="GO:0009653">
    <property type="term" value="P:anatomical structure morphogenesis"/>
    <property type="evidence" value="ECO:0007669"/>
    <property type="project" value="TreeGrafter"/>
</dbReference>